<accession>A0A8H5XPP2</accession>
<keyword evidence="1" id="KW-0677">Repeat</keyword>
<keyword evidence="4" id="KW-1185">Reference proteome</keyword>
<name>A0A8H5XPP2_9HYPO</name>
<dbReference type="InterPro" id="IPR036770">
    <property type="entry name" value="Ankyrin_rpt-contain_sf"/>
</dbReference>
<gene>
    <name evidence="3" type="ORF">FMUND_15498</name>
</gene>
<dbReference type="InterPro" id="IPR002110">
    <property type="entry name" value="Ankyrin_rpt"/>
</dbReference>
<evidence type="ECO:0000313" key="3">
    <source>
        <dbReference type="EMBL" id="KAF5697202.1"/>
    </source>
</evidence>
<proteinExistence type="predicted"/>
<organism evidence="3 4">
    <name type="scientific">Fusarium mundagurra</name>
    <dbReference type="NCBI Taxonomy" id="1567541"/>
    <lineage>
        <taxon>Eukaryota</taxon>
        <taxon>Fungi</taxon>
        <taxon>Dikarya</taxon>
        <taxon>Ascomycota</taxon>
        <taxon>Pezizomycotina</taxon>
        <taxon>Sordariomycetes</taxon>
        <taxon>Hypocreomycetidae</taxon>
        <taxon>Hypocreales</taxon>
        <taxon>Nectriaceae</taxon>
        <taxon>Fusarium</taxon>
        <taxon>Fusarium fujikuroi species complex</taxon>
    </lineage>
</organism>
<dbReference type="Proteomes" id="UP000544331">
    <property type="component" value="Unassembled WGS sequence"/>
</dbReference>
<protein>
    <submittedName>
        <fullName evidence="3">Ankyrin</fullName>
    </submittedName>
</protein>
<dbReference type="SUPFAM" id="SSF48403">
    <property type="entry name" value="Ankyrin repeat"/>
    <property type="match status" value="1"/>
</dbReference>
<comment type="caution">
    <text evidence="3">The sequence shown here is derived from an EMBL/GenBank/DDBJ whole genome shotgun (WGS) entry which is preliminary data.</text>
</comment>
<reference evidence="3 4" key="1">
    <citation type="submission" date="2020-05" db="EMBL/GenBank/DDBJ databases">
        <title>Identification and distribution of gene clusters putatively required for synthesis of sphingolipid metabolism inhibitors in phylogenetically diverse species of the filamentous fungus Fusarium.</title>
        <authorList>
            <person name="Kim H.-S."/>
            <person name="Busman M."/>
            <person name="Brown D.W."/>
            <person name="Divon H."/>
            <person name="Uhlig S."/>
            <person name="Proctor R.H."/>
        </authorList>
    </citation>
    <scope>NUCLEOTIDE SEQUENCE [LARGE SCALE GENOMIC DNA]</scope>
    <source>
        <strain evidence="3 4">NRRL 66235</strain>
    </source>
</reference>
<dbReference type="InterPro" id="IPR051165">
    <property type="entry name" value="Multifunctional_ANK_Repeat"/>
</dbReference>
<dbReference type="EMBL" id="JAAOAN010001060">
    <property type="protein sequence ID" value="KAF5697202.1"/>
    <property type="molecule type" value="Genomic_DNA"/>
</dbReference>
<evidence type="ECO:0000256" key="2">
    <source>
        <dbReference type="ARBA" id="ARBA00023043"/>
    </source>
</evidence>
<dbReference type="PANTHER" id="PTHR24123">
    <property type="entry name" value="ANKYRIN REPEAT-CONTAINING"/>
    <property type="match status" value="1"/>
</dbReference>
<dbReference type="Gene3D" id="1.25.40.20">
    <property type="entry name" value="Ankyrin repeat-containing domain"/>
    <property type="match status" value="1"/>
</dbReference>
<evidence type="ECO:0000313" key="4">
    <source>
        <dbReference type="Proteomes" id="UP000544331"/>
    </source>
</evidence>
<dbReference type="AlphaFoldDB" id="A0A8H5XPP2"/>
<dbReference type="PANTHER" id="PTHR24123:SF33">
    <property type="entry name" value="PROTEIN HOS4"/>
    <property type="match status" value="1"/>
</dbReference>
<dbReference type="Pfam" id="PF00023">
    <property type="entry name" value="Ank"/>
    <property type="match status" value="1"/>
</dbReference>
<sequence>MISPLLPENKSPYLRYRQPEFDVFGPTQEISFRDRGFILLNLAAEYAHIEIVQFLLNNQPFYANIHERANGYYTTIQSAAESWAMTRHEPFYPQDWVDRKEAIMNLLLDWGARASDSDFPLAEEKTSATVLTLAAKWAGPGLIKRLIQGGADVHARGYIDDVTAIFIACVYGNFNAIEILLDYRGNEIDAVDFEAGRCAKEGIASKKSQF</sequence>
<keyword evidence="2" id="KW-0040">ANK repeat</keyword>
<evidence type="ECO:0000256" key="1">
    <source>
        <dbReference type="ARBA" id="ARBA00022737"/>
    </source>
</evidence>
<dbReference type="OrthoDB" id="823504at2759"/>
<dbReference type="SMART" id="SM00248">
    <property type="entry name" value="ANK"/>
    <property type="match status" value="3"/>
</dbReference>